<dbReference type="GO" id="GO:0008892">
    <property type="term" value="F:guanine deaminase activity"/>
    <property type="evidence" value="ECO:0007669"/>
    <property type="project" value="TreeGrafter"/>
</dbReference>
<evidence type="ECO:0000313" key="7">
    <source>
        <dbReference type="Proteomes" id="UP000195897"/>
    </source>
</evidence>
<dbReference type="PANTHER" id="PTHR11271">
    <property type="entry name" value="GUANINE DEAMINASE"/>
    <property type="match status" value="1"/>
</dbReference>
<dbReference type="GO" id="GO:0008270">
    <property type="term" value="F:zinc ion binding"/>
    <property type="evidence" value="ECO:0007669"/>
    <property type="project" value="TreeGrafter"/>
</dbReference>
<evidence type="ECO:0000313" key="6">
    <source>
        <dbReference type="EMBL" id="OUP52306.1"/>
    </source>
</evidence>
<organism evidence="6 7">
    <name type="scientific">Butyricicoccus pullicaecorum</name>
    <dbReference type="NCBI Taxonomy" id="501571"/>
    <lineage>
        <taxon>Bacteria</taxon>
        <taxon>Bacillati</taxon>
        <taxon>Bacillota</taxon>
        <taxon>Clostridia</taxon>
        <taxon>Eubacteriales</taxon>
        <taxon>Butyricicoccaceae</taxon>
        <taxon>Butyricicoccus</taxon>
    </lineage>
</organism>
<dbReference type="InterPro" id="IPR006680">
    <property type="entry name" value="Amidohydro-rel"/>
</dbReference>
<name>A0A1Y4L6I0_9FIRM</name>
<dbReference type="SUPFAM" id="SSF51556">
    <property type="entry name" value="Metallo-dependent hydrolases"/>
    <property type="match status" value="1"/>
</dbReference>
<keyword evidence="2" id="KW-0479">Metal-binding</keyword>
<keyword evidence="4" id="KW-0862">Zinc</keyword>
<gene>
    <name evidence="6" type="ORF">B5F17_09705</name>
</gene>
<dbReference type="InterPro" id="IPR011059">
    <property type="entry name" value="Metal-dep_hydrolase_composite"/>
</dbReference>
<dbReference type="AlphaFoldDB" id="A0A1Y4L6I0"/>
<evidence type="ECO:0000256" key="2">
    <source>
        <dbReference type="ARBA" id="ARBA00022723"/>
    </source>
</evidence>
<dbReference type="GO" id="GO:0046098">
    <property type="term" value="P:guanine metabolic process"/>
    <property type="evidence" value="ECO:0007669"/>
    <property type="project" value="TreeGrafter"/>
</dbReference>
<comment type="cofactor">
    <cofactor evidence="1">
        <name>Zn(2+)</name>
        <dbReference type="ChEBI" id="CHEBI:29105"/>
    </cofactor>
</comment>
<dbReference type="SUPFAM" id="SSF51338">
    <property type="entry name" value="Composite domain of metallo-dependent hydrolases"/>
    <property type="match status" value="1"/>
</dbReference>
<sequence>MTNSFVLKGDILWSRTPQDMTICENQYVVCEDGVCAGVFPTLPERFASLPVHDYTGKLIIPGLVDLHAHAPQYAFRSLGMDLELLDWLDTQTFPQEARYADPDYARRAYTLFVDDLRRSSTTRAVLFGTLHVDATLTLMGLLEDSGLITRVGKVNMDRNSPDCLREESAAASLAATRQWLDGCRDFTRSRPILTPRFIPSCSDALMEGLRDLQRETGLPVQSHLSENQGEIAWVSELCPDSTGYGDAYDRFGLFGGDGCPAIMAHCVWSDEAERARMKQNGVFVAHCPQSNVNLSSGIAPVRAFLNEGLSVGLGSDIAGGVHLSMLRAIADTIQVSKLRWRLQDASLAPITLPEAFYLATRGGGAFFGKVGAFESGFEFDALVLDDAMLPCPFDLSPLECLTRVVYLADDRAVTHKYVSGRKLM</sequence>
<feature type="domain" description="Amidohydrolase-related" evidence="5">
    <location>
        <begin position="59"/>
        <end position="421"/>
    </location>
</feature>
<dbReference type="Gene3D" id="2.30.40.10">
    <property type="entry name" value="Urease, subunit C, domain 1"/>
    <property type="match status" value="1"/>
</dbReference>
<comment type="caution">
    <text evidence="6">The sequence shown here is derived from an EMBL/GenBank/DDBJ whole genome shotgun (WGS) entry which is preliminary data.</text>
</comment>
<keyword evidence="3" id="KW-0378">Hydrolase</keyword>
<dbReference type="Gene3D" id="3.20.20.140">
    <property type="entry name" value="Metal-dependent hydrolases"/>
    <property type="match status" value="1"/>
</dbReference>
<evidence type="ECO:0000256" key="3">
    <source>
        <dbReference type="ARBA" id="ARBA00022801"/>
    </source>
</evidence>
<evidence type="ECO:0000256" key="4">
    <source>
        <dbReference type="ARBA" id="ARBA00022833"/>
    </source>
</evidence>
<dbReference type="GO" id="GO:0005829">
    <property type="term" value="C:cytosol"/>
    <property type="evidence" value="ECO:0007669"/>
    <property type="project" value="TreeGrafter"/>
</dbReference>
<proteinExistence type="predicted"/>
<accession>A0A1Y4L6I0</accession>
<dbReference type="Proteomes" id="UP000195897">
    <property type="component" value="Unassembled WGS sequence"/>
</dbReference>
<dbReference type="RefSeq" id="WP_087373431.1">
    <property type="nucleotide sequence ID" value="NZ_NFKK01000011.1"/>
</dbReference>
<reference evidence="7" key="1">
    <citation type="submission" date="2017-04" db="EMBL/GenBank/DDBJ databases">
        <title>Function of individual gut microbiota members based on whole genome sequencing of pure cultures obtained from chicken caecum.</title>
        <authorList>
            <person name="Medvecky M."/>
            <person name="Cejkova D."/>
            <person name="Polansky O."/>
            <person name="Karasova D."/>
            <person name="Kubasova T."/>
            <person name="Cizek A."/>
            <person name="Rychlik I."/>
        </authorList>
    </citation>
    <scope>NUCLEOTIDE SEQUENCE [LARGE SCALE GENOMIC DNA]</scope>
    <source>
        <strain evidence="7">An180</strain>
    </source>
</reference>
<protein>
    <submittedName>
        <fullName evidence="6">Guanine deaminase</fullName>
    </submittedName>
</protein>
<dbReference type="PANTHER" id="PTHR11271:SF6">
    <property type="entry name" value="GUANINE DEAMINASE"/>
    <property type="match status" value="1"/>
</dbReference>
<dbReference type="Pfam" id="PF01979">
    <property type="entry name" value="Amidohydro_1"/>
    <property type="match status" value="1"/>
</dbReference>
<evidence type="ECO:0000259" key="5">
    <source>
        <dbReference type="Pfam" id="PF01979"/>
    </source>
</evidence>
<dbReference type="EMBL" id="NFKK01000011">
    <property type="protein sequence ID" value="OUP52306.1"/>
    <property type="molecule type" value="Genomic_DNA"/>
</dbReference>
<evidence type="ECO:0000256" key="1">
    <source>
        <dbReference type="ARBA" id="ARBA00001947"/>
    </source>
</evidence>
<dbReference type="InterPro" id="IPR032466">
    <property type="entry name" value="Metal_Hydrolase"/>
</dbReference>
<dbReference type="InterPro" id="IPR051607">
    <property type="entry name" value="Metallo-dep_hydrolases"/>
</dbReference>